<dbReference type="PANTHER" id="PTHR37017:SF11">
    <property type="entry name" value="ESTERASE_LIPASE_THIOESTERASE DOMAIN-CONTAINING PROTEIN"/>
    <property type="match status" value="1"/>
</dbReference>
<dbReference type="Proteomes" id="UP000291591">
    <property type="component" value="Unassembled WGS sequence"/>
</dbReference>
<protein>
    <submittedName>
        <fullName evidence="2">Alpha/beta hydrolase family protein</fullName>
    </submittedName>
</protein>
<dbReference type="Gene3D" id="3.40.50.1820">
    <property type="entry name" value="alpha/beta hydrolase"/>
    <property type="match status" value="1"/>
</dbReference>
<evidence type="ECO:0000313" key="2">
    <source>
        <dbReference type="EMBL" id="RZT83515.1"/>
    </source>
</evidence>
<keyword evidence="3" id="KW-1185">Reference proteome</keyword>
<keyword evidence="2" id="KW-0378">Hydrolase</keyword>
<evidence type="ECO:0000259" key="1">
    <source>
        <dbReference type="Pfam" id="PF12697"/>
    </source>
</evidence>
<dbReference type="AlphaFoldDB" id="A0A4Q7UPJ1"/>
<dbReference type="EMBL" id="SHKL01000001">
    <property type="protein sequence ID" value="RZT83515.1"/>
    <property type="molecule type" value="Genomic_DNA"/>
</dbReference>
<dbReference type="RefSeq" id="WP_130288258.1">
    <property type="nucleotide sequence ID" value="NZ_SHKL01000001.1"/>
</dbReference>
<dbReference type="InterPro" id="IPR052897">
    <property type="entry name" value="Sec-Metab_Biosynth_Hydrolase"/>
</dbReference>
<sequence length="282" mass="29860">MSTPTFLLVPGAFCNAACWGPALRELALRGHRALAVDLPGHGFDAAIPWGYLGEQDAVALATESSPMNTIGTGDDVAAVTALLRRAREHGPTVLVGASRAGLTLNAVGNAEPGLVDHLVYASAHCPVPRTPANPPEMEASLLHLAEGIAAANPADVGALRMNWRTADPDHLLGLQTALLADGTRAELLAYLHTQDPDESLNVDMGAATADGRTWGTIPRTYVRLTEDRALPLPMQDRYIADADALTPDNRFDVHDIASSHLRFQIHPGAFADVLDGVAARVR</sequence>
<dbReference type="InterPro" id="IPR000073">
    <property type="entry name" value="AB_hydrolase_1"/>
</dbReference>
<organism evidence="2 3">
    <name type="scientific">Pseudonocardia sediminis</name>
    <dbReference type="NCBI Taxonomy" id="1397368"/>
    <lineage>
        <taxon>Bacteria</taxon>
        <taxon>Bacillati</taxon>
        <taxon>Actinomycetota</taxon>
        <taxon>Actinomycetes</taxon>
        <taxon>Pseudonocardiales</taxon>
        <taxon>Pseudonocardiaceae</taxon>
        <taxon>Pseudonocardia</taxon>
    </lineage>
</organism>
<dbReference type="InterPro" id="IPR029058">
    <property type="entry name" value="AB_hydrolase_fold"/>
</dbReference>
<dbReference type="Pfam" id="PF12697">
    <property type="entry name" value="Abhydrolase_6"/>
    <property type="match status" value="1"/>
</dbReference>
<reference evidence="2 3" key="1">
    <citation type="submission" date="2019-02" db="EMBL/GenBank/DDBJ databases">
        <title>Sequencing the genomes of 1000 actinobacteria strains.</title>
        <authorList>
            <person name="Klenk H.-P."/>
        </authorList>
    </citation>
    <scope>NUCLEOTIDE SEQUENCE [LARGE SCALE GENOMIC DNA]</scope>
    <source>
        <strain evidence="2 3">DSM 45779</strain>
    </source>
</reference>
<dbReference type="PANTHER" id="PTHR37017">
    <property type="entry name" value="AB HYDROLASE-1 DOMAIN-CONTAINING PROTEIN-RELATED"/>
    <property type="match status" value="1"/>
</dbReference>
<dbReference type="GO" id="GO:0016787">
    <property type="term" value="F:hydrolase activity"/>
    <property type="evidence" value="ECO:0007669"/>
    <property type="project" value="UniProtKB-KW"/>
</dbReference>
<gene>
    <name evidence="2" type="ORF">EV383_0320</name>
</gene>
<feature type="domain" description="AB hydrolase-1" evidence="1">
    <location>
        <begin position="6"/>
        <end position="272"/>
    </location>
</feature>
<dbReference type="SUPFAM" id="SSF53474">
    <property type="entry name" value="alpha/beta-Hydrolases"/>
    <property type="match status" value="1"/>
</dbReference>
<name>A0A4Q7UPJ1_PSEST</name>
<comment type="caution">
    <text evidence="2">The sequence shown here is derived from an EMBL/GenBank/DDBJ whole genome shotgun (WGS) entry which is preliminary data.</text>
</comment>
<dbReference type="OrthoDB" id="3827413at2"/>
<proteinExistence type="predicted"/>
<accession>A0A4Q7UPJ1</accession>
<evidence type="ECO:0000313" key="3">
    <source>
        <dbReference type="Proteomes" id="UP000291591"/>
    </source>
</evidence>